<reference evidence="6" key="1">
    <citation type="submission" date="2025-08" db="UniProtKB">
        <authorList>
            <consortium name="RefSeq"/>
        </authorList>
    </citation>
    <scope>IDENTIFICATION</scope>
    <source>
        <tissue evidence="6">Whole organism</tissue>
    </source>
</reference>
<name>A0A8B7NWU2_HYAAZ</name>
<dbReference type="GO" id="GO:0003839">
    <property type="term" value="F:gamma-glutamylcyclotransferase activity"/>
    <property type="evidence" value="ECO:0007669"/>
    <property type="project" value="UniProtKB-EC"/>
</dbReference>
<dbReference type="OMA" id="WEIDISN"/>
<evidence type="ECO:0000313" key="5">
    <source>
        <dbReference type="Proteomes" id="UP000694843"/>
    </source>
</evidence>
<dbReference type="KEGG" id="hazt:108674748"/>
<dbReference type="SUPFAM" id="SSF110857">
    <property type="entry name" value="Gamma-glutamyl cyclotransferase-like"/>
    <property type="match status" value="1"/>
</dbReference>
<evidence type="ECO:0000313" key="6">
    <source>
        <dbReference type="RefSeq" id="XP_018018207.1"/>
    </source>
</evidence>
<dbReference type="PANTHER" id="PTHR12935:SF0">
    <property type="entry name" value="GAMMA-GLUTAMYLCYCLOTRANSFERASE"/>
    <property type="match status" value="1"/>
</dbReference>
<dbReference type="Gene3D" id="3.10.490.10">
    <property type="entry name" value="Gamma-glutamyl cyclotransferase-like"/>
    <property type="match status" value="1"/>
</dbReference>
<dbReference type="Proteomes" id="UP000694843">
    <property type="component" value="Unplaced"/>
</dbReference>
<dbReference type="GeneID" id="108674748"/>
<feature type="active site" description="Proton acceptor" evidence="3">
    <location>
        <position position="109"/>
    </location>
</feature>
<accession>A0A8B7NWU2</accession>
<feature type="binding site" evidence="4">
    <location>
        <begin position="14"/>
        <end position="19"/>
    </location>
    <ligand>
        <name>substrate</name>
    </ligand>
</feature>
<protein>
    <recommendedName>
        <fullName evidence="1">gamma-glutamylcyclotransferase</fullName>
        <ecNumber evidence="1">4.3.2.9</ecNumber>
    </recommendedName>
</protein>
<organism evidence="5 6">
    <name type="scientific">Hyalella azteca</name>
    <name type="common">Amphipod</name>
    <dbReference type="NCBI Taxonomy" id="294128"/>
    <lineage>
        <taxon>Eukaryota</taxon>
        <taxon>Metazoa</taxon>
        <taxon>Ecdysozoa</taxon>
        <taxon>Arthropoda</taxon>
        <taxon>Crustacea</taxon>
        <taxon>Multicrustacea</taxon>
        <taxon>Malacostraca</taxon>
        <taxon>Eumalacostraca</taxon>
        <taxon>Peracarida</taxon>
        <taxon>Amphipoda</taxon>
        <taxon>Senticaudata</taxon>
        <taxon>Talitrida</taxon>
        <taxon>Talitroidea</taxon>
        <taxon>Hyalellidae</taxon>
        <taxon>Hyalella</taxon>
    </lineage>
</organism>
<dbReference type="PANTHER" id="PTHR12935">
    <property type="entry name" value="GAMMA-GLUTAMYLCYCLOTRANSFERASE"/>
    <property type="match status" value="1"/>
</dbReference>
<evidence type="ECO:0000256" key="3">
    <source>
        <dbReference type="PIRSR" id="PIRSR617939-1"/>
    </source>
</evidence>
<evidence type="ECO:0000256" key="2">
    <source>
        <dbReference type="ARBA" id="ARBA00023239"/>
    </source>
</evidence>
<gene>
    <name evidence="6" type="primary">LOC108674748</name>
</gene>
<feature type="binding site" evidence="4">
    <location>
        <position position="160"/>
    </location>
    <ligand>
        <name>substrate</name>
    </ligand>
</feature>
<dbReference type="EC" id="4.3.2.9" evidence="1"/>
<evidence type="ECO:0000256" key="4">
    <source>
        <dbReference type="PIRSR" id="PIRSR617939-2"/>
    </source>
</evidence>
<sequence>MPASVTVMPDSFLYFAFGSNLLTERIHINNPSATFVDVARLDGYKLEFNHFCKRWKGASATVNPINFDKSDARNETEGLAGRNDSAMDHVWGVLWRLNQSDMPHLDEQEGVQLDSAGEHVGVYKPLLVDVLLRSTGETVQARAYRIIRPLERDRRPSKVYLDVICRGAEEHDLPQVGLGIYAEWS</sequence>
<dbReference type="InterPro" id="IPR036568">
    <property type="entry name" value="GGCT-like_sf"/>
</dbReference>
<keyword evidence="2" id="KW-0456">Lyase</keyword>
<evidence type="ECO:0000256" key="1">
    <source>
        <dbReference type="ARBA" id="ARBA00012346"/>
    </source>
</evidence>
<dbReference type="OrthoDB" id="2924818at2759"/>
<dbReference type="RefSeq" id="XP_018018207.1">
    <property type="nucleotide sequence ID" value="XM_018162718.2"/>
</dbReference>
<dbReference type="AlphaFoldDB" id="A0A8B7NWU2"/>
<keyword evidence="5" id="KW-1185">Reference proteome</keyword>
<dbReference type="Pfam" id="PF13772">
    <property type="entry name" value="AIG2_2"/>
    <property type="match status" value="1"/>
</dbReference>
<dbReference type="InterPro" id="IPR017939">
    <property type="entry name" value="G-Glutamylcylcotransferase"/>
</dbReference>
<proteinExistence type="predicted"/>
<dbReference type="CDD" id="cd06661">
    <property type="entry name" value="GGCT_like"/>
    <property type="match status" value="1"/>
</dbReference>
<dbReference type="InterPro" id="IPR013024">
    <property type="entry name" value="GGCT-like"/>
</dbReference>